<evidence type="ECO:0000313" key="3">
    <source>
        <dbReference type="EMBL" id="WOH05859.1"/>
    </source>
</evidence>
<dbReference type="PANTHER" id="PTHR47926:SF347">
    <property type="entry name" value="PENTATRICOPEPTIDE REPEAT-CONTAINING PROTEIN"/>
    <property type="match status" value="1"/>
</dbReference>
<dbReference type="Pfam" id="PF01535">
    <property type="entry name" value="PPR"/>
    <property type="match status" value="11"/>
</dbReference>
<dbReference type="Proteomes" id="UP000077755">
    <property type="component" value="Chromosome 6"/>
</dbReference>
<feature type="repeat" description="PPR" evidence="2">
    <location>
        <begin position="319"/>
        <end position="353"/>
    </location>
</feature>
<dbReference type="GO" id="GO:0099402">
    <property type="term" value="P:plant organ development"/>
    <property type="evidence" value="ECO:0007669"/>
    <property type="project" value="UniProtKB-ARBA"/>
</dbReference>
<dbReference type="Pfam" id="PF13041">
    <property type="entry name" value="PPR_2"/>
    <property type="match status" value="2"/>
</dbReference>
<evidence type="ECO:0008006" key="5">
    <source>
        <dbReference type="Google" id="ProtNLM"/>
    </source>
</evidence>
<evidence type="ECO:0000256" key="1">
    <source>
        <dbReference type="ARBA" id="ARBA00022737"/>
    </source>
</evidence>
<name>A0AAF0XFH1_DAUCS</name>
<dbReference type="NCBIfam" id="TIGR00756">
    <property type="entry name" value="PPR"/>
    <property type="match status" value="9"/>
</dbReference>
<dbReference type="InterPro" id="IPR011990">
    <property type="entry name" value="TPR-like_helical_dom_sf"/>
</dbReference>
<feature type="repeat" description="PPR" evidence="2">
    <location>
        <begin position="122"/>
        <end position="152"/>
    </location>
</feature>
<accession>A0AAF0XFH1</accession>
<dbReference type="AlphaFoldDB" id="A0AAF0XFH1"/>
<dbReference type="GO" id="GO:0003723">
    <property type="term" value="F:RNA binding"/>
    <property type="evidence" value="ECO:0007669"/>
    <property type="project" value="InterPro"/>
</dbReference>
<evidence type="ECO:0000313" key="4">
    <source>
        <dbReference type="Proteomes" id="UP000077755"/>
    </source>
</evidence>
<keyword evidence="4" id="KW-1185">Reference proteome</keyword>
<sequence>MLSPKRGCTRISLRFFSASPLSRKTTRAIIYSNSLISKHARSGDIKQAEFVFNRMPCKNIISWTAMLTAYAGNGLIKKARQVFDKMPERSVESWNAILSGYIRNRVGVDETLRIFLGMPERNAVSYGAMLNGLVQAGRFDKAEKLYNEVPLSLRDPVSSNVLISGYVKMGKLEEAVRVFEGMGEKNVVTWSSMLDGYCKEGRISEARELFNRMTERNVVTWSTMIHGYLKLECFEDGFGLFVHMRHEDSVEVNCNTLTILFEACGRLGRYVEACQLHALVLHMGLGFDVFLGNTVITMYCRFGCVDAAANIFHVIDKKNTVSWNSIIAGYVQAGDIDGAFELFKQMPDKDVVSWTTVIKGFSSSGSTQKFIELFEMMPDQRDAIAWTAVISGLENNREYEKAIYWFMNMLRRDVRPNPHTLSSVLSSSASLAILNQGQQLHAHVVKMDMEYDLSIQNTLVSMYSKCGSLGDACRVFKSISDPNVVSFNSMLTGYSQNGYGNEALLLFRKMEEKCVSPNEITFLGVLSACTHVGLVEEGWHHFRSMKCSYNIEPGPDHYACMVDLLGRAGLLNDAFKLIYSMPVEPHCGVWGALLAASRTFLRVDIAKVAAQHLSDLDPNNATPYVVLSDLYSIAGKKEDEEQVRILKKLKGIKKNPGCSWIIVKDKILLFLSGDQSHMEFADIRSSLRHIVDEMKQKDFQTNDLHYC</sequence>
<dbReference type="GO" id="GO:0009451">
    <property type="term" value="P:RNA modification"/>
    <property type="evidence" value="ECO:0007669"/>
    <property type="project" value="InterPro"/>
</dbReference>
<dbReference type="InterPro" id="IPR002885">
    <property type="entry name" value="PPR_rpt"/>
</dbReference>
<keyword evidence="1" id="KW-0677">Repeat</keyword>
<dbReference type="KEGG" id="dcr:108225582"/>
<dbReference type="PANTHER" id="PTHR47926">
    <property type="entry name" value="PENTATRICOPEPTIDE REPEAT-CONTAINING PROTEIN"/>
    <property type="match status" value="1"/>
</dbReference>
<proteinExistence type="predicted"/>
<dbReference type="InterPro" id="IPR046960">
    <property type="entry name" value="PPR_At4g14850-like_plant"/>
</dbReference>
<reference evidence="3" key="2">
    <citation type="submission" date="2022-03" db="EMBL/GenBank/DDBJ databases">
        <title>Draft title - Genomic analysis of global carrot germplasm unveils the trajectory of domestication and the origin of high carotenoid orange carrot.</title>
        <authorList>
            <person name="Iorizzo M."/>
            <person name="Ellison S."/>
            <person name="Senalik D."/>
            <person name="Macko-Podgorni A."/>
            <person name="Grzebelus D."/>
            <person name="Bostan H."/>
            <person name="Rolling W."/>
            <person name="Curaba J."/>
            <person name="Simon P."/>
        </authorList>
    </citation>
    <scope>NUCLEOTIDE SEQUENCE</scope>
    <source>
        <tissue evidence="3">Leaf</tissue>
    </source>
</reference>
<dbReference type="Gene3D" id="1.25.40.10">
    <property type="entry name" value="Tetratricopeptide repeat domain"/>
    <property type="match status" value="6"/>
</dbReference>
<feature type="repeat" description="PPR" evidence="2">
    <location>
        <begin position="155"/>
        <end position="185"/>
    </location>
</feature>
<dbReference type="PROSITE" id="PS51375">
    <property type="entry name" value="PPR"/>
    <property type="match status" value="7"/>
</dbReference>
<dbReference type="SUPFAM" id="SSF81901">
    <property type="entry name" value="HCP-like"/>
    <property type="match status" value="1"/>
</dbReference>
<evidence type="ECO:0000256" key="2">
    <source>
        <dbReference type="PROSITE-ProRule" id="PRU00708"/>
    </source>
</evidence>
<dbReference type="InterPro" id="IPR046848">
    <property type="entry name" value="E_motif"/>
</dbReference>
<dbReference type="FunFam" id="1.25.40.10:FF:000158">
    <property type="entry name" value="pentatricopeptide repeat-containing protein At2g33680"/>
    <property type="match status" value="1"/>
</dbReference>
<feature type="repeat" description="PPR" evidence="2">
    <location>
        <begin position="186"/>
        <end position="220"/>
    </location>
</feature>
<gene>
    <name evidence="3" type="ORF">DCAR_0625282</name>
</gene>
<dbReference type="EMBL" id="CP093348">
    <property type="protein sequence ID" value="WOH05859.1"/>
    <property type="molecule type" value="Genomic_DNA"/>
</dbReference>
<dbReference type="Pfam" id="PF20431">
    <property type="entry name" value="E_motif"/>
    <property type="match status" value="1"/>
</dbReference>
<feature type="repeat" description="PPR" evidence="2">
    <location>
        <begin position="483"/>
        <end position="517"/>
    </location>
</feature>
<feature type="repeat" description="PPR" evidence="2">
    <location>
        <begin position="382"/>
        <end position="416"/>
    </location>
</feature>
<protein>
    <recommendedName>
        <fullName evidence="5">DYW domain-containing protein</fullName>
    </recommendedName>
</protein>
<reference evidence="3" key="1">
    <citation type="journal article" date="2016" name="Nat. Genet.">
        <title>A high-quality carrot genome assembly provides new insights into carotenoid accumulation and asterid genome evolution.</title>
        <authorList>
            <person name="Iorizzo M."/>
            <person name="Ellison S."/>
            <person name="Senalik D."/>
            <person name="Zeng P."/>
            <person name="Satapoomin P."/>
            <person name="Huang J."/>
            <person name="Bowman M."/>
            <person name="Iovene M."/>
            <person name="Sanseverino W."/>
            <person name="Cavagnaro P."/>
            <person name="Yildiz M."/>
            <person name="Macko-Podgorni A."/>
            <person name="Moranska E."/>
            <person name="Grzebelus E."/>
            <person name="Grzebelus D."/>
            <person name="Ashrafi H."/>
            <person name="Zheng Z."/>
            <person name="Cheng S."/>
            <person name="Spooner D."/>
            <person name="Van Deynze A."/>
            <person name="Simon P."/>
        </authorList>
    </citation>
    <scope>NUCLEOTIDE SEQUENCE</scope>
    <source>
        <tissue evidence="3">Leaf</tissue>
    </source>
</reference>
<feature type="repeat" description="PPR" evidence="2">
    <location>
        <begin position="59"/>
        <end position="93"/>
    </location>
</feature>
<organism evidence="3 4">
    <name type="scientific">Daucus carota subsp. sativus</name>
    <name type="common">Carrot</name>
    <dbReference type="NCBI Taxonomy" id="79200"/>
    <lineage>
        <taxon>Eukaryota</taxon>
        <taxon>Viridiplantae</taxon>
        <taxon>Streptophyta</taxon>
        <taxon>Embryophyta</taxon>
        <taxon>Tracheophyta</taxon>
        <taxon>Spermatophyta</taxon>
        <taxon>Magnoliopsida</taxon>
        <taxon>eudicotyledons</taxon>
        <taxon>Gunneridae</taxon>
        <taxon>Pentapetalae</taxon>
        <taxon>asterids</taxon>
        <taxon>campanulids</taxon>
        <taxon>Apiales</taxon>
        <taxon>Apiaceae</taxon>
        <taxon>Apioideae</taxon>
        <taxon>Scandiceae</taxon>
        <taxon>Daucinae</taxon>
        <taxon>Daucus</taxon>
        <taxon>Daucus sect. Daucus</taxon>
    </lineage>
</organism>
<dbReference type="FunFam" id="1.25.40.10:FF:000606">
    <property type="entry name" value="Putative pentatricopeptide repeat-containing protein"/>
    <property type="match status" value="1"/>
</dbReference>